<name>A0A381S0K9_9ZZZZ</name>
<organism evidence="1">
    <name type="scientific">marine metagenome</name>
    <dbReference type="NCBI Taxonomy" id="408172"/>
    <lineage>
        <taxon>unclassified sequences</taxon>
        <taxon>metagenomes</taxon>
        <taxon>ecological metagenomes</taxon>
    </lineage>
</organism>
<dbReference type="AlphaFoldDB" id="A0A381S0K9"/>
<evidence type="ECO:0000313" key="1">
    <source>
        <dbReference type="EMBL" id="SUZ96901.1"/>
    </source>
</evidence>
<reference evidence="1" key="1">
    <citation type="submission" date="2018-05" db="EMBL/GenBank/DDBJ databases">
        <authorList>
            <person name="Lanie J.A."/>
            <person name="Ng W.-L."/>
            <person name="Kazmierczak K.M."/>
            <person name="Andrzejewski T.M."/>
            <person name="Davidsen T.M."/>
            <person name="Wayne K.J."/>
            <person name="Tettelin H."/>
            <person name="Glass J.I."/>
            <person name="Rusch D."/>
            <person name="Podicherti R."/>
            <person name="Tsui H.-C.T."/>
            <person name="Winkler M.E."/>
        </authorList>
    </citation>
    <scope>NUCLEOTIDE SEQUENCE</scope>
</reference>
<accession>A0A381S0K9</accession>
<protein>
    <submittedName>
        <fullName evidence="1">Uncharacterized protein</fullName>
    </submittedName>
</protein>
<proteinExistence type="predicted"/>
<gene>
    <name evidence="1" type="ORF">METZ01_LOCUS49755</name>
</gene>
<dbReference type="EMBL" id="UINC01002459">
    <property type="protein sequence ID" value="SUZ96901.1"/>
    <property type="molecule type" value="Genomic_DNA"/>
</dbReference>
<sequence>MKTEISRFKDGQKGNPLNVGAPRFGAFFIFYN</sequence>